<dbReference type="SMART" id="SM00028">
    <property type="entry name" value="TPR"/>
    <property type="match status" value="3"/>
</dbReference>
<feature type="compositionally biased region" description="Low complexity" evidence="1">
    <location>
        <begin position="109"/>
        <end position="136"/>
    </location>
</feature>
<feature type="region of interest" description="Disordered" evidence="1">
    <location>
        <begin position="768"/>
        <end position="805"/>
    </location>
</feature>
<dbReference type="Gene3D" id="1.25.40.10">
    <property type="entry name" value="Tetratricopeptide repeat domain"/>
    <property type="match status" value="1"/>
</dbReference>
<dbReference type="EMBL" id="BRXU01000021">
    <property type="protein sequence ID" value="GLC58057.1"/>
    <property type="molecule type" value="Genomic_DNA"/>
</dbReference>
<feature type="compositionally biased region" description="Low complexity" evidence="1">
    <location>
        <begin position="1285"/>
        <end position="1296"/>
    </location>
</feature>
<feature type="compositionally biased region" description="Low complexity" evidence="1">
    <location>
        <begin position="727"/>
        <end position="737"/>
    </location>
</feature>
<feature type="compositionally biased region" description="Acidic residues" evidence="1">
    <location>
        <begin position="1266"/>
        <end position="1280"/>
    </location>
</feature>
<feature type="compositionally biased region" description="Gly residues" evidence="1">
    <location>
        <begin position="738"/>
        <end position="754"/>
    </location>
</feature>
<feature type="compositionally biased region" description="Low complexity" evidence="1">
    <location>
        <begin position="1397"/>
        <end position="1408"/>
    </location>
</feature>
<feature type="region of interest" description="Disordered" evidence="1">
    <location>
        <begin position="727"/>
        <end position="755"/>
    </location>
</feature>
<protein>
    <submittedName>
        <fullName evidence="2">Uncharacterized protein</fullName>
    </submittedName>
</protein>
<feature type="compositionally biased region" description="Polar residues" evidence="1">
    <location>
        <begin position="1474"/>
        <end position="1483"/>
    </location>
</feature>
<proteinExistence type="predicted"/>
<feature type="region of interest" description="Disordered" evidence="1">
    <location>
        <begin position="1182"/>
        <end position="1218"/>
    </location>
</feature>
<feature type="compositionally biased region" description="Low complexity" evidence="1">
    <location>
        <begin position="1418"/>
        <end position="1432"/>
    </location>
</feature>
<feature type="compositionally biased region" description="Acidic residues" evidence="1">
    <location>
        <begin position="154"/>
        <end position="163"/>
    </location>
</feature>
<keyword evidence="3" id="KW-1185">Reference proteome</keyword>
<feature type="compositionally biased region" description="Gly residues" evidence="1">
    <location>
        <begin position="1363"/>
        <end position="1375"/>
    </location>
</feature>
<feature type="compositionally biased region" description="Low complexity" evidence="1">
    <location>
        <begin position="998"/>
        <end position="1008"/>
    </location>
</feature>
<feature type="region of interest" description="Disordered" evidence="1">
    <location>
        <begin position="1058"/>
        <end position="1077"/>
    </location>
</feature>
<dbReference type="Proteomes" id="UP001165080">
    <property type="component" value="Unassembled WGS sequence"/>
</dbReference>
<name>A0A9W6BUJ6_9CHLO</name>
<accession>A0A9W6BUJ6</accession>
<evidence type="ECO:0000256" key="1">
    <source>
        <dbReference type="SAM" id="MobiDB-lite"/>
    </source>
</evidence>
<feature type="compositionally biased region" description="Low complexity" evidence="1">
    <location>
        <begin position="928"/>
        <end position="937"/>
    </location>
</feature>
<feature type="region of interest" description="Disordered" evidence="1">
    <location>
        <begin position="1"/>
        <end position="136"/>
    </location>
</feature>
<feature type="region of interest" description="Disordered" evidence="1">
    <location>
        <begin position="905"/>
        <end position="964"/>
    </location>
</feature>
<feature type="compositionally biased region" description="Gly residues" evidence="1">
    <location>
        <begin position="1433"/>
        <end position="1450"/>
    </location>
</feature>
<feature type="compositionally biased region" description="Low complexity" evidence="1">
    <location>
        <begin position="833"/>
        <end position="845"/>
    </location>
</feature>
<comment type="caution">
    <text evidence="2">The sequence shown here is derived from an EMBL/GenBank/DDBJ whole genome shotgun (WGS) entry which is preliminary data.</text>
</comment>
<evidence type="ECO:0000313" key="2">
    <source>
        <dbReference type="EMBL" id="GLC58057.1"/>
    </source>
</evidence>
<feature type="region of interest" description="Disordered" evidence="1">
    <location>
        <begin position="817"/>
        <end position="882"/>
    </location>
</feature>
<feature type="region of interest" description="Disordered" evidence="1">
    <location>
        <begin position="1252"/>
        <end position="1490"/>
    </location>
</feature>
<organism evidence="2 3">
    <name type="scientific">Pleodorina starrii</name>
    <dbReference type="NCBI Taxonomy" id="330485"/>
    <lineage>
        <taxon>Eukaryota</taxon>
        <taxon>Viridiplantae</taxon>
        <taxon>Chlorophyta</taxon>
        <taxon>core chlorophytes</taxon>
        <taxon>Chlorophyceae</taxon>
        <taxon>CS clade</taxon>
        <taxon>Chlamydomonadales</taxon>
        <taxon>Volvocaceae</taxon>
        <taxon>Pleodorina</taxon>
    </lineage>
</organism>
<feature type="compositionally biased region" description="Low complexity" evidence="1">
    <location>
        <begin position="1015"/>
        <end position="1029"/>
    </location>
</feature>
<feature type="compositionally biased region" description="Low complexity" evidence="1">
    <location>
        <begin position="1307"/>
        <end position="1317"/>
    </location>
</feature>
<dbReference type="InterPro" id="IPR019734">
    <property type="entry name" value="TPR_rpt"/>
</dbReference>
<feature type="compositionally biased region" description="Gly residues" evidence="1">
    <location>
        <begin position="823"/>
        <end position="832"/>
    </location>
</feature>
<feature type="compositionally biased region" description="Low complexity" evidence="1">
    <location>
        <begin position="861"/>
        <end position="876"/>
    </location>
</feature>
<reference evidence="2 3" key="1">
    <citation type="journal article" date="2023" name="Commun. Biol.">
        <title>Reorganization of the ancestral sex-determining regions during the evolution of trioecy in Pleodorina starrii.</title>
        <authorList>
            <person name="Takahashi K."/>
            <person name="Suzuki S."/>
            <person name="Kawai-Toyooka H."/>
            <person name="Yamamoto K."/>
            <person name="Hamaji T."/>
            <person name="Ootsuki R."/>
            <person name="Yamaguchi H."/>
            <person name="Kawachi M."/>
            <person name="Higashiyama T."/>
            <person name="Nozaki H."/>
        </authorList>
    </citation>
    <scope>NUCLEOTIDE SEQUENCE [LARGE SCALE GENOMIC DNA]</scope>
    <source>
        <strain evidence="2 3">NIES-4479</strain>
    </source>
</reference>
<evidence type="ECO:0000313" key="3">
    <source>
        <dbReference type="Proteomes" id="UP001165080"/>
    </source>
</evidence>
<dbReference type="InterPro" id="IPR011990">
    <property type="entry name" value="TPR-like_helical_dom_sf"/>
</dbReference>
<feature type="region of interest" description="Disordered" evidence="1">
    <location>
        <begin position="154"/>
        <end position="173"/>
    </location>
</feature>
<feature type="region of interest" description="Disordered" evidence="1">
    <location>
        <begin position="998"/>
        <end position="1031"/>
    </location>
</feature>
<feature type="compositionally biased region" description="Polar residues" evidence="1">
    <location>
        <begin position="1330"/>
        <end position="1342"/>
    </location>
</feature>
<dbReference type="SUPFAM" id="SSF48452">
    <property type="entry name" value="TPR-like"/>
    <property type="match status" value="1"/>
</dbReference>
<feature type="compositionally biased region" description="Gly residues" evidence="1">
    <location>
        <begin position="75"/>
        <end position="108"/>
    </location>
</feature>
<sequence>MASGYPPQAPDGRNPSVRGRASARPDDAELLAPPEVDPVQLSRNMFSQPVPRPPPAPLTNHHLKKVARMDAPATSGGGAGGGGAGGGATGASGGGSGGRSGGGGGGGATAARIRGSARGSARSARSVAASSVRGGRAAFSVVSDEEVIDVDGEPTTLADDDLDLPPSPGADGVDEYYDLYGADAYMGAAGPGGGGRGPAFRGPHRGGTLGMSGIAGLAGDEHGGGPDPLEELEADTPAVRLAEVTADLEMAMQSSSKDPWVAVQLAQLALGHAKVVWRTMPVTVREEPLLLAKAHFALARAYQGLGCDRQASEHGKEALAAIPKEVADTEAARALRTEVQVMRAEALLSSAGSPGLATGAACNQARKALALLVKAAGLQEPVAWTAEEVEDNELGGVQRSTIDSVTDAGIVALMAQSHGVLAEAKLKEAEAEDTARKSSLRSAEEAALRLDRRTERGDSFYSAEQLEKFRGQVQAFRDEADNHLAEVVRLAGEAERSYDGAMYCLNHVIDVEGSRLEESLGREGKLAHPTFQALWCRSLDFCAGIATAYALQRKDSSRLNILNEILSAFAQYGSGGWLPPARQLQALKDKGALLVDRRDYEDATACYEELTDVVTELYENDPVRRELQIAEVLKLRGDVALAGGDFRTAQHMFNQALEFYQRHLGVSAPVAQDLMHRIDEVKGYLADTRVLGRLASMPSMPPPASARSASAASASASAAAAAALRQTGGSSSTIPPNSGGGGSGGSISGGGSVAGGALSSRSAAASVVSSRSNVSRPPPHTAGSASGSHRVSPVHSAPVAPNAPLRANSFSGGDAAAAAAASSGGGGAGSVAGGPTLSTSSTPLSQRDAALSVPATGASTPAGSHRSAAPPAARASGAGGGGGNFRASGDGFNGADAAVAAAAPPPASVAGSQRRVSGSELGSGGHGWPAAASPAPSTRSHRSGDMATAAAVAAAGPSSVRSMRSGGLDDGAAYGGAASPAAASQRSGFVGGGFDGGAASPAAASHRSGYGGDSGYAPAASPAAASQRSGYGGGGGGFEGGAASPAAVSHRSLTAASGGGFDGGRASSTALSQRSGYGGGGASGGGFDGGAASPAAASHRSGFVGGGFDGGAASPAAASHRSGFVGGGFDGGAASPAAASQRSGYGGASVGGYDGGRASSTALSQRSGYGGGSAAAAGFNGGAASPAPPSQRSGYGGAASMAPQSMRSGYGGAGDDDGDGGSYGGGGAAAAAARASVSQSLRSADFAHLRGYGSTAGSQPRASGAIDEDFPDDFADGAADDDGHVSSVSPSVTSASRRLAAVSSDLGGRSARSQRSGASGGFEDAYGRPASQSSRSHRSLTAASGGGFDGGPASPAAASQRSGFGGGASVGGFDGGKASPAAPSQRSGYGGGGFDGGAASPAAASQRSGFGGGGFDGGAASPAAASQRNAYGGASGSGGYGGSQFGGGGAAAAAPPPPMSQRSGEFGMGLGKVSSRSSLSRFNNDPMELV</sequence>
<gene>
    <name evidence="2" type="primary">PLEST009500</name>
    <name evidence="2" type="ORF">PLESTB_001313700</name>
</gene>